<reference evidence="8" key="1">
    <citation type="submission" date="2017-10" db="EMBL/GenBank/DDBJ databases">
        <title>Massilia psychrophilum sp. nov., a novel purple-pigmented bacterium isolated from Tianshan glacier, Xinjiang Municipality, China.</title>
        <authorList>
            <person name="Wang H."/>
        </authorList>
    </citation>
    <scope>NUCLEOTIDE SEQUENCE [LARGE SCALE GENOMIC DNA]</scope>
    <source>
        <strain evidence="8">B2</strain>
    </source>
</reference>
<comment type="cofactor">
    <cofactor evidence="7">
        <name>Zn(2+)</name>
        <dbReference type="ChEBI" id="CHEBI:29105"/>
    </cofactor>
    <text evidence="7">Binds 1 zinc ion per subunit.</text>
</comment>
<dbReference type="InterPro" id="IPR036390">
    <property type="entry name" value="WH_DNA-bd_sf"/>
</dbReference>
<keyword evidence="4" id="KW-0805">Transcription regulation</keyword>
<evidence type="ECO:0000256" key="3">
    <source>
        <dbReference type="ARBA" id="ARBA00022833"/>
    </source>
</evidence>
<evidence type="ECO:0000313" key="9">
    <source>
        <dbReference type="Proteomes" id="UP000229897"/>
    </source>
</evidence>
<evidence type="ECO:0000256" key="6">
    <source>
        <dbReference type="ARBA" id="ARBA00023163"/>
    </source>
</evidence>
<dbReference type="InterPro" id="IPR002481">
    <property type="entry name" value="FUR"/>
</dbReference>
<keyword evidence="6" id="KW-0804">Transcription</keyword>
<dbReference type="InterPro" id="IPR036388">
    <property type="entry name" value="WH-like_DNA-bd_sf"/>
</dbReference>
<evidence type="ECO:0000256" key="5">
    <source>
        <dbReference type="ARBA" id="ARBA00023125"/>
    </source>
</evidence>
<dbReference type="SUPFAM" id="SSF46785">
    <property type="entry name" value="Winged helix' DNA-binding domain"/>
    <property type="match status" value="1"/>
</dbReference>
<feature type="binding site" evidence="7">
    <location>
        <position position="138"/>
    </location>
    <ligand>
        <name>Zn(2+)</name>
        <dbReference type="ChEBI" id="CHEBI:29105"/>
    </ligand>
</feature>
<evidence type="ECO:0000256" key="1">
    <source>
        <dbReference type="ARBA" id="ARBA00007957"/>
    </source>
</evidence>
<dbReference type="GO" id="GO:0000976">
    <property type="term" value="F:transcription cis-regulatory region binding"/>
    <property type="evidence" value="ECO:0007669"/>
    <property type="project" value="TreeGrafter"/>
</dbReference>
<proteinExistence type="inferred from homology"/>
<protein>
    <submittedName>
        <fullName evidence="8">Uncharacterized protein</fullName>
    </submittedName>
</protein>
<sequence length="142" mass="15856">MYTTIESQAESLIRDTGARLTKPRSRVLAYLLAQNKPLTHHEIQEGLAGAALDSVTLYRVLEWLTEHELVHRIAGADQVWRFNAGAGQHGHQHAHFQCTRCEMVTCFTDIALPAQITLPDGFTSDQVDFLIKGICQVCNAKK</sequence>
<dbReference type="InterPro" id="IPR043135">
    <property type="entry name" value="Fur_C"/>
</dbReference>
<feature type="binding site" evidence="7">
    <location>
        <position position="135"/>
    </location>
    <ligand>
        <name>Zn(2+)</name>
        <dbReference type="ChEBI" id="CHEBI:29105"/>
    </ligand>
</feature>
<dbReference type="Gene3D" id="1.10.10.10">
    <property type="entry name" value="Winged helix-like DNA-binding domain superfamily/Winged helix DNA-binding domain"/>
    <property type="match status" value="1"/>
</dbReference>
<dbReference type="PANTHER" id="PTHR33202:SF7">
    <property type="entry name" value="FERRIC UPTAKE REGULATION PROTEIN"/>
    <property type="match status" value="1"/>
</dbReference>
<evidence type="ECO:0000256" key="2">
    <source>
        <dbReference type="ARBA" id="ARBA00022491"/>
    </source>
</evidence>
<gene>
    <name evidence="8" type="ORF">CR152_12160</name>
</gene>
<dbReference type="EMBL" id="CP024608">
    <property type="protein sequence ID" value="ATQ75187.1"/>
    <property type="molecule type" value="Genomic_DNA"/>
</dbReference>
<dbReference type="KEGG" id="mass:CR152_12160"/>
<dbReference type="GO" id="GO:0008270">
    <property type="term" value="F:zinc ion binding"/>
    <property type="evidence" value="ECO:0007669"/>
    <property type="project" value="TreeGrafter"/>
</dbReference>
<keyword evidence="9" id="KW-1185">Reference proteome</keyword>
<dbReference type="Gene3D" id="3.30.1490.190">
    <property type="match status" value="1"/>
</dbReference>
<dbReference type="Proteomes" id="UP000229897">
    <property type="component" value="Chromosome"/>
</dbReference>
<evidence type="ECO:0000313" key="8">
    <source>
        <dbReference type="EMBL" id="ATQ75187.1"/>
    </source>
</evidence>
<keyword evidence="3 7" id="KW-0862">Zinc</keyword>
<feature type="binding site" evidence="7">
    <location>
        <position position="98"/>
    </location>
    <ligand>
        <name>Zn(2+)</name>
        <dbReference type="ChEBI" id="CHEBI:29105"/>
    </ligand>
</feature>
<dbReference type="AlphaFoldDB" id="A0A2D2DJP0"/>
<dbReference type="OrthoDB" id="8659436at2"/>
<evidence type="ECO:0000256" key="7">
    <source>
        <dbReference type="PIRSR" id="PIRSR602481-1"/>
    </source>
</evidence>
<name>A0A2D2DJP0_9BURK</name>
<accession>A0A2D2DJP0</accession>
<feature type="binding site" evidence="7">
    <location>
        <position position="101"/>
    </location>
    <ligand>
        <name>Zn(2+)</name>
        <dbReference type="ChEBI" id="CHEBI:29105"/>
    </ligand>
</feature>
<dbReference type="PANTHER" id="PTHR33202">
    <property type="entry name" value="ZINC UPTAKE REGULATION PROTEIN"/>
    <property type="match status" value="1"/>
</dbReference>
<dbReference type="GO" id="GO:0045892">
    <property type="term" value="P:negative regulation of DNA-templated transcription"/>
    <property type="evidence" value="ECO:0007669"/>
    <property type="project" value="TreeGrafter"/>
</dbReference>
<evidence type="ECO:0000256" key="4">
    <source>
        <dbReference type="ARBA" id="ARBA00023015"/>
    </source>
</evidence>
<dbReference type="Pfam" id="PF01475">
    <property type="entry name" value="FUR"/>
    <property type="match status" value="1"/>
</dbReference>
<keyword evidence="5" id="KW-0238">DNA-binding</keyword>
<comment type="similarity">
    <text evidence="1">Belongs to the Fur family.</text>
</comment>
<keyword evidence="2" id="KW-0678">Repressor</keyword>
<keyword evidence="7" id="KW-0479">Metal-binding</keyword>
<organism evidence="8 9">
    <name type="scientific">Massilia violaceinigra</name>
    <dbReference type="NCBI Taxonomy" id="2045208"/>
    <lineage>
        <taxon>Bacteria</taxon>
        <taxon>Pseudomonadati</taxon>
        <taxon>Pseudomonadota</taxon>
        <taxon>Betaproteobacteria</taxon>
        <taxon>Burkholderiales</taxon>
        <taxon>Oxalobacteraceae</taxon>
        <taxon>Telluria group</taxon>
        <taxon>Massilia</taxon>
    </lineage>
</organism>
<dbReference type="GO" id="GO:1900376">
    <property type="term" value="P:regulation of secondary metabolite biosynthetic process"/>
    <property type="evidence" value="ECO:0007669"/>
    <property type="project" value="TreeGrafter"/>
</dbReference>
<dbReference type="GO" id="GO:0003700">
    <property type="term" value="F:DNA-binding transcription factor activity"/>
    <property type="evidence" value="ECO:0007669"/>
    <property type="project" value="InterPro"/>
</dbReference>
<dbReference type="RefSeq" id="WP_099875151.1">
    <property type="nucleotide sequence ID" value="NZ_CP024608.1"/>
</dbReference>